<dbReference type="EMBL" id="CAJPIZ010054861">
    <property type="protein sequence ID" value="CAG2123174.1"/>
    <property type="molecule type" value="Genomic_DNA"/>
</dbReference>
<keyword evidence="1" id="KW-1133">Transmembrane helix</keyword>
<dbReference type="SUPFAM" id="SSF48726">
    <property type="entry name" value="Immunoglobulin"/>
    <property type="match status" value="1"/>
</dbReference>
<reference evidence="2" key="1">
    <citation type="submission" date="2020-11" db="EMBL/GenBank/DDBJ databases">
        <authorList>
            <person name="Tran Van P."/>
        </authorList>
    </citation>
    <scope>NUCLEOTIDE SEQUENCE</scope>
</reference>
<dbReference type="EMBL" id="OC909436">
    <property type="protein sequence ID" value="CAD7650972.1"/>
    <property type="molecule type" value="Genomic_DNA"/>
</dbReference>
<protein>
    <submittedName>
        <fullName evidence="2">Uncharacterized protein</fullName>
    </submittedName>
</protein>
<feature type="non-terminal residue" evidence="2">
    <location>
        <position position="1"/>
    </location>
</feature>
<gene>
    <name evidence="2" type="ORF">OSB1V03_LOCUS23119</name>
</gene>
<sequence>AIIQKKDTAYGYRGTDTDVEQIFCSDPTPTSVYWQYGSMRVDIKDDRYGNVMAVENNISKSMRHKARGLIAMDKHQSWPKPTCFRAILSITNTDITDQREYTLNVENARGITQSVIKLKVNSPVSAAIMITIGLIVLIM</sequence>
<dbReference type="OrthoDB" id="10039395at2759"/>
<evidence type="ECO:0000313" key="3">
    <source>
        <dbReference type="Proteomes" id="UP000759131"/>
    </source>
</evidence>
<feature type="non-terminal residue" evidence="2">
    <location>
        <position position="139"/>
    </location>
</feature>
<evidence type="ECO:0000256" key="1">
    <source>
        <dbReference type="SAM" id="Phobius"/>
    </source>
</evidence>
<feature type="transmembrane region" description="Helical" evidence="1">
    <location>
        <begin position="120"/>
        <end position="138"/>
    </location>
</feature>
<dbReference type="InterPro" id="IPR013783">
    <property type="entry name" value="Ig-like_fold"/>
</dbReference>
<keyword evidence="1" id="KW-0472">Membrane</keyword>
<dbReference type="AlphaFoldDB" id="A0A7R9M0T7"/>
<dbReference type="InterPro" id="IPR036179">
    <property type="entry name" value="Ig-like_dom_sf"/>
</dbReference>
<keyword evidence="1" id="KW-0812">Transmembrane</keyword>
<dbReference type="Proteomes" id="UP000759131">
    <property type="component" value="Unassembled WGS sequence"/>
</dbReference>
<keyword evidence="3" id="KW-1185">Reference proteome</keyword>
<accession>A0A7R9M0T7</accession>
<proteinExistence type="predicted"/>
<evidence type="ECO:0000313" key="2">
    <source>
        <dbReference type="EMBL" id="CAD7650972.1"/>
    </source>
</evidence>
<dbReference type="Gene3D" id="2.60.40.10">
    <property type="entry name" value="Immunoglobulins"/>
    <property type="match status" value="1"/>
</dbReference>
<organism evidence="2">
    <name type="scientific">Medioppia subpectinata</name>
    <dbReference type="NCBI Taxonomy" id="1979941"/>
    <lineage>
        <taxon>Eukaryota</taxon>
        <taxon>Metazoa</taxon>
        <taxon>Ecdysozoa</taxon>
        <taxon>Arthropoda</taxon>
        <taxon>Chelicerata</taxon>
        <taxon>Arachnida</taxon>
        <taxon>Acari</taxon>
        <taxon>Acariformes</taxon>
        <taxon>Sarcoptiformes</taxon>
        <taxon>Oribatida</taxon>
        <taxon>Brachypylina</taxon>
        <taxon>Oppioidea</taxon>
        <taxon>Oppiidae</taxon>
        <taxon>Medioppia</taxon>
    </lineage>
</organism>
<name>A0A7R9M0T7_9ACAR</name>